<gene>
    <name evidence="1" type="ORF">HPB50_017818</name>
</gene>
<evidence type="ECO:0000313" key="2">
    <source>
        <dbReference type="Proteomes" id="UP000821845"/>
    </source>
</evidence>
<reference evidence="1" key="1">
    <citation type="submission" date="2020-05" db="EMBL/GenBank/DDBJ databases">
        <title>Large-scale comparative analyses of tick genomes elucidate their genetic diversity and vector capacities.</title>
        <authorList>
            <person name="Jia N."/>
            <person name="Wang J."/>
            <person name="Shi W."/>
            <person name="Du L."/>
            <person name="Sun Y."/>
            <person name="Zhan W."/>
            <person name="Jiang J."/>
            <person name="Wang Q."/>
            <person name="Zhang B."/>
            <person name="Ji P."/>
            <person name="Sakyi L.B."/>
            <person name="Cui X."/>
            <person name="Yuan T."/>
            <person name="Jiang B."/>
            <person name="Yang W."/>
            <person name="Lam T.T.-Y."/>
            <person name="Chang Q."/>
            <person name="Ding S."/>
            <person name="Wang X."/>
            <person name="Zhu J."/>
            <person name="Ruan X."/>
            <person name="Zhao L."/>
            <person name="Wei J."/>
            <person name="Que T."/>
            <person name="Du C."/>
            <person name="Cheng J."/>
            <person name="Dai P."/>
            <person name="Han X."/>
            <person name="Huang E."/>
            <person name="Gao Y."/>
            <person name="Liu J."/>
            <person name="Shao H."/>
            <person name="Ye R."/>
            <person name="Li L."/>
            <person name="Wei W."/>
            <person name="Wang X."/>
            <person name="Wang C."/>
            <person name="Yang T."/>
            <person name="Huo Q."/>
            <person name="Li W."/>
            <person name="Guo W."/>
            <person name="Chen H."/>
            <person name="Zhou L."/>
            <person name="Ni X."/>
            <person name="Tian J."/>
            <person name="Zhou Y."/>
            <person name="Sheng Y."/>
            <person name="Liu T."/>
            <person name="Pan Y."/>
            <person name="Xia L."/>
            <person name="Li J."/>
            <person name="Zhao F."/>
            <person name="Cao W."/>
        </authorList>
    </citation>
    <scope>NUCLEOTIDE SEQUENCE</scope>
    <source>
        <strain evidence="1">Hyas-2018</strain>
    </source>
</reference>
<sequence>MTHHCRVLSAWLVSILACWLALATERLHEVHAEAGDSWRPRVVVPTKGEVWPLPRNQTKSSNTLSLDENTFSFQYEGPCFVVQEALKRYRREILFRSCTKPQASGGATHRHALNLHTHSINGHLDILKVTVSHECEDLPTHHMDESYYLSISSNEESFISARSVWGALRGLETFSQLVYSPDGVSWVVNETLIYDEPRFPHRGLLIDSSRHFLPMESIMDTLDAMSYNKMNVLHWHIVDDESFPYVSKTFPSMSEKGAYDPEIRVYRPVDVQHVISEAAARGIRVMAEFDTPGHTRSWGEAFPDLLTTCYKEAEPSGKLGPIDPTTNATYAFLKELFTEVADTFPEQFIHLGGDEVSFDCWKSNPNITDFMAEIGIPGDYKKLEQFYIQRLLKIVQGLRKSYMVWQEVFDNKVEIAPDTVVHVWKEPHMQEMSSVTAAGFNALLSSCWYLDYISYSRDWTKYYACDPHNFTGKSEFRTPKQKSLVQGGEACIWGEYVDATNLISRTWPRASAVAERLWSPASVKVTKETASRFEEQRCRMLKRGLKVEPENGPGVCECDYIV</sequence>
<comment type="caution">
    <text evidence="1">The sequence shown here is derived from an EMBL/GenBank/DDBJ whole genome shotgun (WGS) entry which is preliminary data.</text>
</comment>
<protein>
    <submittedName>
        <fullName evidence="1">Uncharacterized protein</fullName>
    </submittedName>
</protein>
<organism evidence="1 2">
    <name type="scientific">Hyalomma asiaticum</name>
    <name type="common">Tick</name>
    <dbReference type="NCBI Taxonomy" id="266040"/>
    <lineage>
        <taxon>Eukaryota</taxon>
        <taxon>Metazoa</taxon>
        <taxon>Ecdysozoa</taxon>
        <taxon>Arthropoda</taxon>
        <taxon>Chelicerata</taxon>
        <taxon>Arachnida</taxon>
        <taxon>Acari</taxon>
        <taxon>Parasitiformes</taxon>
        <taxon>Ixodida</taxon>
        <taxon>Ixodoidea</taxon>
        <taxon>Ixodidae</taxon>
        <taxon>Hyalomminae</taxon>
        <taxon>Hyalomma</taxon>
    </lineage>
</organism>
<accession>A0ACB7SXU1</accession>
<dbReference type="EMBL" id="CM023482">
    <property type="protein sequence ID" value="KAH6939420.1"/>
    <property type="molecule type" value="Genomic_DNA"/>
</dbReference>
<proteinExistence type="predicted"/>
<dbReference type="Proteomes" id="UP000821845">
    <property type="component" value="Chromosome 2"/>
</dbReference>
<evidence type="ECO:0000313" key="1">
    <source>
        <dbReference type="EMBL" id="KAH6939420.1"/>
    </source>
</evidence>
<name>A0ACB7SXU1_HYAAI</name>
<keyword evidence="2" id="KW-1185">Reference proteome</keyword>